<dbReference type="RefSeq" id="WP_208832313.1">
    <property type="nucleotide sequence ID" value="NZ_CP072110.1"/>
</dbReference>
<evidence type="ECO:0000313" key="3">
    <source>
        <dbReference type="EMBL" id="QTH64258.1"/>
    </source>
</evidence>
<dbReference type="InterPro" id="IPR039447">
    <property type="entry name" value="UreH-like_TM_dom"/>
</dbReference>
<gene>
    <name evidence="3" type="ORF">J1N51_01885</name>
</gene>
<reference evidence="3" key="1">
    <citation type="submission" date="2021-03" db="EMBL/GenBank/DDBJ databases">
        <title>Description of Psychrosphaera ytuae sp. nov. isolated from deep sea sediment of South China Sea.</title>
        <authorList>
            <person name="Zhang J."/>
            <person name="Xu X.-D."/>
        </authorList>
    </citation>
    <scope>NUCLEOTIDE SEQUENCE</scope>
    <source>
        <strain evidence="3">MTZ26</strain>
    </source>
</reference>
<proteinExistence type="predicted"/>
<keyword evidence="4" id="KW-1185">Reference proteome</keyword>
<evidence type="ECO:0000259" key="2">
    <source>
        <dbReference type="Pfam" id="PF13386"/>
    </source>
</evidence>
<dbReference type="KEGG" id="psym:J1N51_01885"/>
<accession>A0A975HIK7</accession>
<keyword evidence="1" id="KW-0812">Transmembrane</keyword>
<feature type="transmembrane region" description="Helical" evidence="1">
    <location>
        <begin position="6"/>
        <end position="32"/>
    </location>
</feature>
<keyword evidence="1" id="KW-0472">Membrane</keyword>
<feature type="transmembrane region" description="Helical" evidence="1">
    <location>
        <begin position="130"/>
        <end position="155"/>
    </location>
</feature>
<protein>
    <submittedName>
        <fullName evidence="3">Sulfite exporter TauE/SafE family protein</fullName>
    </submittedName>
</protein>
<feature type="transmembrane region" description="Helical" evidence="1">
    <location>
        <begin position="161"/>
        <end position="183"/>
    </location>
</feature>
<evidence type="ECO:0000256" key="1">
    <source>
        <dbReference type="SAM" id="Phobius"/>
    </source>
</evidence>
<dbReference type="EMBL" id="CP072110">
    <property type="protein sequence ID" value="QTH64258.1"/>
    <property type="molecule type" value="Genomic_DNA"/>
</dbReference>
<sequence>MLISTAFFMGLFGLVHCLTMCGSLSMALGFSIPREKSILRYTTYISFGRISGYALIGCIANYFSQGIISLSGGNVLYLNVFASLLMFGISLHICNVSNAVLNIEKIGVWVNKSLEPIKKRLLPIDSVFKCLMYGLFWGFLPCGLVYTALSLALVAPSPLHGGAVMFMFGIATLPALIGMTSLNNKLAIYIKQKKIRTVFGMFIILMASYQLYTTWLKLQGLE</sequence>
<feature type="transmembrane region" description="Helical" evidence="1">
    <location>
        <begin position="75"/>
        <end position="96"/>
    </location>
</feature>
<dbReference type="Proteomes" id="UP000682739">
    <property type="component" value="Chromosome"/>
</dbReference>
<feature type="transmembrane region" description="Helical" evidence="1">
    <location>
        <begin position="44"/>
        <end position="63"/>
    </location>
</feature>
<evidence type="ECO:0000313" key="4">
    <source>
        <dbReference type="Proteomes" id="UP000682739"/>
    </source>
</evidence>
<dbReference type="PANTHER" id="PTHR42208">
    <property type="entry name" value="HEAVY METAL TRANSPORTER-RELATED"/>
    <property type="match status" value="1"/>
</dbReference>
<keyword evidence="1" id="KW-1133">Transmembrane helix</keyword>
<dbReference type="AlphaFoldDB" id="A0A975HIK7"/>
<name>A0A975HIK7_9GAMM</name>
<dbReference type="Pfam" id="PF13386">
    <property type="entry name" value="DsbD_2"/>
    <property type="match status" value="1"/>
</dbReference>
<organism evidence="3 4">
    <name type="scientific">Psychrosphaera ytuae</name>
    <dbReference type="NCBI Taxonomy" id="2820710"/>
    <lineage>
        <taxon>Bacteria</taxon>
        <taxon>Pseudomonadati</taxon>
        <taxon>Pseudomonadota</taxon>
        <taxon>Gammaproteobacteria</taxon>
        <taxon>Alteromonadales</taxon>
        <taxon>Pseudoalteromonadaceae</taxon>
        <taxon>Psychrosphaera</taxon>
    </lineage>
</organism>
<feature type="domain" description="Urease accessory protein UreH-like transmembrane" evidence="2">
    <location>
        <begin position="5"/>
        <end position="206"/>
    </location>
</feature>
<dbReference type="PANTHER" id="PTHR42208:SF1">
    <property type="entry name" value="HEAVY METAL TRANSPORTER"/>
    <property type="match status" value="1"/>
</dbReference>
<feature type="transmembrane region" description="Helical" evidence="1">
    <location>
        <begin position="195"/>
        <end position="212"/>
    </location>
</feature>